<dbReference type="InterPro" id="IPR027038">
    <property type="entry name" value="RanGap"/>
</dbReference>
<dbReference type="EMBL" id="CAXAMN010022795">
    <property type="protein sequence ID" value="CAK9072698.1"/>
    <property type="molecule type" value="Genomic_DNA"/>
</dbReference>
<reference evidence="5 6" key="1">
    <citation type="submission" date="2024-02" db="EMBL/GenBank/DDBJ databases">
        <authorList>
            <person name="Chen Y."/>
            <person name="Shah S."/>
            <person name="Dougan E. K."/>
            <person name="Thang M."/>
            <person name="Chan C."/>
        </authorList>
    </citation>
    <scope>NUCLEOTIDE SEQUENCE [LARGE SCALE GENOMIC DNA]</scope>
</reference>
<feature type="compositionally biased region" description="Basic and acidic residues" evidence="4">
    <location>
        <begin position="837"/>
        <end position="846"/>
    </location>
</feature>
<evidence type="ECO:0000313" key="5">
    <source>
        <dbReference type="EMBL" id="CAK9072698.1"/>
    </source>
</evidence>
<accession>A0ABP0PAM9</accession>
<name>A0ABP0PAM9_9DINO</name>
<dbReference type="PANTHER" id="PTHR24113">
    <property type="entry name" value="RAN GTPASE-ACTIVATING PROTEIN 1"/>
    <property type="match status" value="1"/>
</dbReference>
<evidence type="ECO:0000313" key="6">
    <source>
        <dbReference type="Proteomes" id="UP001642484"/>
    </source>
</evidence>
<dbReference type="Gene3D" id="3.80.10.10">
    <property type="entry name" value="Ribonuclease Inhibitor"/>
    <property type="match status" value="2"/>
</dbReference>
<dbReference type="SUPFAM" id="SSF52047">
    <property type="entry name" value="RNI-like"/>
    <property type="match status" value="1"/>
</dbReference>
<dbReference type="Pfam" id="PF13516">
    <property type="entry name" value="LRR_6"/>
    <property type="match status" value="7"/>
</dbReference>
<proteinExistence type="predicted"/>
<gene>
    <name evidence="5" type="ORF">CCMP2556_LOCUS35769</name>
</gene>
<organism evidence="5 6">
    <name type="scientific">Durusdinium trenchii</name>
    <dbReference type="NCBI Taxonomy" id="1381693"/>
    <lineage>
        <taxon>Eukaryota</taxon>
        <taxon>Sar</taxon>
        <taxon>Alveolata</taxon>
        <taxon>Dinophyceae</taxon>
        <taxon>Suessiales</taxon>
        <taxon>Symbiodiniaceae</taxon>
        <taxon>Durusdinium</taxon>
    </lineage>
</organism>
<evidence type="ECO:0000256" key="3">
    <source>
        <dbReference type="ARBA" id="ARBA00022737"/>
    </source>
</evidence>
<evidence type="ECO:0008006" key="7">
    <source>
        <dbReference type="Google" id="ProtNLM"/>
    </source>
</evidence>
<evidence type="ECO:0000256" key="4">
    <source>
        <dbReference type="SAM" id="MobiDB-lite"/>
    </source>
</evidence>
<keyword evidence="1" id="KW-0343">GTPase activation</keyword>
<feature type="compositionally biased region" description="Basic and acidic residues" evidence="4">
    <location>
        <begin position="784"/>
        <end position="794"/>
    </location>
</feature>
<keyword evidence="3" id="KW-0677">Repeat</keyword>
<dbReference type="PROSITE" id="PS51450">
    <property type="entry name" value="LRR"/>
    <property type="match status" value="1"/>
</dbReference>
<keyword evidence="6" id="KW-1185">Reference proteome</keyword>
<evidence type="ECO:0000256" key="1">
    <source>
        <dbReference type="ARBA" id="ARBA00022468"/>
    </source>
</evidence>
<evidence type="ECO:0000256" key="2">
    <source>
        <dbReference type="ARBA" id="ARBA00022614"/>
    </source>
</evidence>
<dbReference type="InterPro" id="IPR032675">
    <property type="entry name" value="LRR_dom_sf"/>
</dbReference>
<feature type="region of interest" description="Disordered" evidence="4">
    <location>
        <begin position="837"/>
        <end position="865"/>
    </location>
</feature>
<dbReference type="SMART" id="SM00368">
    <property type="entry name" value="LRR_RI"/>
    <property type="match status" value="9"/>
</dbReference>
<feature type="region of interest" description="Disordered" evidence="4">
    <location>
        <begin position="784"/>
        <end position="804"/>
    </location>
</feature>
<keyword evidence="2" id="KW-0433">Leucine-rich repeat</keyword>
<dbReference type="InterPro" id="IPR001611">
    <property type="entry name" value="Leu-rich_rpt"/>
</dbReference>
<dbReference type="PANTHER" id="PTHR24113:SF12">
    <property type="entry name" value="RAN GTPASE-ACTIVATING PROTEIN 1"/>
    <property type="match status" value="1"/>
</dbReference>
<comment type="caution">
    <text evidence="5">The sequence shown here is derived from an EMBL/GenBank/DDBJ whole genome shotgun (WGS) entry which is preliminary data.</text>
</comment>
<protein>
    <recommendedName>
        <fullName evidence="7">Protein NLRC3</fullName>
    </recommendedName>
</protein>
<sequence>MAHSGVQLLAMLERGCSQLRCNFCPLTPAELGSLGRRLRGSLVTSLDLCYCDLGPPGLTAFATALEREDDENRGRLEELKLGANGLGVSGAAVAGELCQTLALQRLDLEINELHDEGIRAFAQKALGADCSLQHLDLGMNGIHQEGAQALASSLKFNRSLTYLDLSFNCLGPQGALALRSALEQSHLQVLRLEDNNLSDEAALSLLQLPLRDLELGFNQVTAEGAVQMAKRLWTAKGPSRLGLAGNRLRDAGAAAFAAAIQKNCCLEELALPSNEIATAGGAALAAAMQCNWRLRELDLRENPISPEAAHIIAETTACARLASGSVPRTEMLRSELETGMSRRFCRAWSVRAYLSWLTKDAADTPQLAQLVASALASALVDGEGSAYDLARLKDLAQLYGRQLASKPRSERLTPRPRLGEPIGSAPGQRAWVRGVYLVNLTPFSLVISSQGSHLTLEEGTSGSLDAHAEHGLSLKLMHKTARELQQLEQMTLRPALGETSVPLNGPGGILRVLTSRHCAGTYQGECVVLLWSWPYRLRGVRFHDLNYYWNTAMATVGSSLTTPEAIRQVFRPDTLLQQCSLAELHTPGPAQSFVSHAWCLQVNEVFVALARAFAGAEMMRFWIAAFSLNHWCLEEHHGLVSDVLRSRNCQSLAVILGPQAETLKRLWCLYEVLLASDGRPERPGKMALKLCSPQGVLNVGTGGMPVSYILKVSGAINNLNLHQAECNQSDEELRNETFRRRLALHPIASCNAQLRSFMSEGLSSLHQRGQEIFLRASACLQGKGETDLDGRSETAADSDAAGSAVLSDKQCEQHVKEEQADEQLAEEILEKKMEGSFSREMEDGGRRPPVAGALPVLPNQDEHRSRSASRCGHGFARKGVSLCHGVLLVVRSHVSFDMGSATVDMPMRPHHGKYMQQLRYTVPCVSRQLVVSSHDESRRVHPTCPTCYQHPVAGPFFGGVSSDTLPWWEHV</sequence>
<dbReference type="Proteomes" id="UP001642484">
    <property type="component" value="Unassembled WGS sequence"/>
</dbReference>